<dbReference type="GO" id="GO:0004151">
    <property type="term" value="F:dihydroorotase activity"/>
    <property type="evidence" value="ECO:0007669"/>
    <property type="project" value="UniProtKB-EC"/>
</dbReference>
<dbReference type="Gene3D" id="3.20.20.140">
    <property type="entry name" value="Metal-dependent hydrolases"/>
    <property type="match status" value="1"/>
</dbReference>
<comment type="pathway">
    <text evidence="1">Pyrimidine metabolism; UMP biosynthesis via de novo pathway; (S)-dihydroorotate from bicarbonate: step 3/3.</text>
</comment>
<keyword evidence="4" id="KW-0479">Metal-binding</keyword>
<dbReference type="CDD" id="cd01294">
    <property type="entry name" value="DHOase"/>
    <property type="match status" value="1"/>
</dbReference>
<accession>A0A381X6E9</accession>
<evidence type="ECO:0000256" key="2">
    <source>
        <dbReference type="ARBA" id="ARBA00005631"/>
    </source>
</evidence>
<gene>
    <name evidence="10" type="ORF">METZ01_LOCUS112621</name>
</gene>
<evidence type="ECO:0000313" key="10">
    <source>
        <dbReference type="EMBL" id="SVA59767.1"/>
    </source>
</evidence>
<comment type="similarity">
    <text evidence="2">Belongs to the metallo-dependent hydrolases superfamily. DHOase family. Class II DHOase subfamily.</text>
</comment>
<dbReference type="InterPro" id="IPR006680">
    <property type="entry name" value="Amidohydro-rel"/>
</dbReference>
<evidence type="ECO:0000256" key="5">
    <source>
        <dbReference type="ARBA" id="ARBA00022801"/>
    </source>
</evidence>
<name>A0A381X6E9_9ZZZZ</name>
<evidence type="ECO:0000256" key="7">
    <source>
        <dbReference type="ARBA" id="ARBA00022975"/>
    </source>
</evidence>
<dbReference type="InterPro" id="IPR032466">
    <property type="entry name" value="Metal_Hydrolase"/>
</dbReference>
<dbReference type="InterPro" id="IPR004721">
    <property type="entry name" value="DHOdimr"/>
</dbReference>
<dbReference type="PANTHER" id="PTHR43137:SF1">
    <property type="entry name" value="DIHYDROOROTASE"/>
    <property type="match status" value="1"/>
</dbReference>
<organism evidence="10">
    <name type="scientific">marine metagenome</name>
    <dbReference type="NCBI Taxonomy" id="408172"/>
    <lineage>
        <taxon>unclassified sequences</taxon>
        <taxon>metagenomes</taxon>
        <taxon>ecological metagenomes</taxon>
    </lineage>
</organism>
<dbReference type="NCBIfam" id="TIGR00856">
    <property type="entry name" value="pyrC_dimer"/>
    <property type="match status" value="1"/>
</dbReference>
<dbReference type="Pfam" id="PF01979">
    <property type="entry name" value="Amidohydro_1"/>
    <property type="match status" value="1"/>
</dbReference>
<evidence type="ECO:0000256" key="8">
    <source>
        <dbReference type="ARBA" id="ARBA00048492"/>
    </source>
</evidence>
<dbReference type="EMBL" id="UINC01013922">
    <property type="protein sequence ID" value="SVA59767.1"/>
    <property type="molecule type" value="Genomic_DNA"/>
</dbReference>
<dbReference type="UniPathway" id="UPA00070">
    <property type="reaction ID" value="UER00117"/>
</dbReference>
<evidence type="ECO:0000256" key="1">
    <source>
        <dbReference type="ARBA" id="ARBA00004880"/>
    </source>
</evidence>
<dbReference type="GO" id="GO:0005829">
    <property type="term" value="C:cytosol"/>
    <property type="evidence" value="ECO:0007669"/>
    <property type="project" value="TreeGrafter"/>
</dbReference>
<dbReference type="GO" id="GO:0044205">
    <property type="term" value="P:'de novo' UMP biosynthetic process"/>
    <property type="evidence" value="ECO:0007669"/>
    <property type="project" value="UniProtKB-UniPathway"/>
</dbReference>
<dbReference type="InterPro" id="IPR002195">
    <property type="entry name" value="Dihydroorotase_CS"/>
</dbReference>
<protein>
    <recommendedName>
        <fullName evidence="3">dihydroorotase</fullName>
        <ecNumber evidence="3">3.5.2.3</ecNumber>
    </recommendedName>
</protein>
<proteinExistence type="inferred from homology"/>
<dbReference type="SUPFAM" id="SSF51556">
    <property type="entry name" value="Metallo-dependent hydrolases"/>
    <property type="match status" value="1"/>
</dbReference>
<keyword evidence="7" id="KW-0665">Pyrimidine biosynthesis</keyword>
<keyword evidence="5" id="KW-0378">Hydrolase</keyword>
<keyword evidence="6" id="KW-0862">Zinc</keyword>
<dbReference type="PROSITE" id="PS00483">
    <property type="entry name" value="DIHYDROOROTASE_2"/>
    <property type="match status" value="1"/>
</dbReference>
<dbReference type="PIRSF" id="PIRSF001237">
    <property type="entry name" value="DHOdimr"/>
    <property type="match status" value="1"/>
</dbReference>
<sequence length="345" mass="38041">MKTISLVKPDDWHLHLRSGSAMRSIVEMSAIQMGRAVIMPNLTLPIKNTSQALAYRAEIMNALPAGSSFNPLMTLYLTDKTSIKDIESAAKEPNIVAAKLYPAGATTNSQSGITSIDKIFPVLEIMQKLNMPLLVHGEVTDENVDIFDREAVFIDKVLKKVTRSFPSLKIVLEHITTKTAVDFILAASENLAATITPQHLIANRNNMLVGGIKPHYYCLPVLKRQNPDQKSLLKAATSGNPRFFLGTDSAPHERHEKESSCGCAGVFSAYAAIELYATVFESEGAIEKLEGFSSIFGPDFYGLPHNQETVTLERKTWKVPAQYKFGDSQVTPFLAGTELSWRLVK</sequence>
<dbReference type="HAMAP" id="MF_00219">
    <property type="entry name" value="PyrC_classII"/>
    <property type="match status" value="1"/>
</dbReference>
<dbReference type="PANTHER" id="PTHR43137">
    <property type="entry name" value="DIHYDROOROTASE"/>
    <property type="match status" value="1"/>
</dbReference>
<evidence type="ECO:0000256" key="6">
    <source>
        <dbReference type="ARBA" id="ARBA00022833"/>
    </source>
</evidence>
<evidence type="ECO:0000256" key="3">
    <source>
        <dbReference type="ARBA" id="ARBA00012860"/>
    </source>
</evidence>
<dbReference type="AlphaFoldDB" id="A0A381X6E9"/>
<comment type="catalytic activity">
    <reaction evidence="8">
        <text>(S)-dihydroorotate + H2O = N-carbamoyl-L-aspartate + H(+)</text>
        <dbReference type="Rhea" id="RHEA:24296"/>
        <dbReference type="ChEBI" id="CHEBI:15377"/>
        <dbReference type="ChEBI" id="CHEBI:15378"/>
        <dbReference type="ChEBI" id="CHEBI:30864"/>
        <dbReference type="ChEBI" id="CHEBI:32814"/>
        <dbReference type="EC" id="3.5.2.3"/>
    </reaction>
</comment>
<dbReference type="FunFam" id="3.20.20.140:FF:000006">
    <property type="entry name" value="Dihydroorotase"/>
    <property type="match status" value="1"/>
</dbReference>
<reference evidence="10" key="1">
    <citation type="submission" date="2018-05" db="EMBL/GenBank/DDBJ databases">
        <authorList>
            <person name="Lanie J.A."/>
            <person name="Ng W.-L."/>
            <person name="Kazmierczak K.M."/>
            <person name="Andrzejewski T.M."/>
            <person name="Davidsen T.M."/>
            <person name="Wayne K.J."/>
            <person name="Tettelin H."/>
            <person name="Glass J.I."/>
            <person name="Rusch D."/>
            <person name="Podicherti R."/>
            <person name="Tsui H.-C.T."/>
            <person name="Winkler M.E."/>
        </authorList>
    </citation>
    <scope>NUCLEOTIDE SEQUENCE</scope>
</reference>
<feature type="domain" description="Amidohydrolase-related" evidence="9">
    <location>
        <begin position="11"/>
        <end position="311"/>
    </location>
</feature>
<dbReference type="EC" id="3.5.2.3" evidence="3"/>
<dbReference type="GO" id="GO:0006207">
    <property type="term" value="P:'de novo' pyrimidine nucleobase biosynthetic process"/>
    <property type="evidence" value="ECO:0007669"/>
    <property type="project" value="TreeGrafter"/>
</dbReference>
<dbReference type="PROSITE" id="PS00482">
    <property type="entry name" value="DIHYDROOROTASE_1"/>
    <property type="match status" value="1"/>
</dbReference>
<evidence type="ECO:0000259" key="9">
    <source>
        <dbReference type="Pfam" id="PF01979"/>
    </source>
</evidence>
<evidence type="ECO:0000256" key="4">
    <source>
        <dbReference type="ARBA" id="ARBA00022723"/>
    </source>
</evidence>
<dbReference type="GO" id="GO:0046872">
    <property type="term" value="F:metal ion binding"/>
    <property type="evidence" value="ECO:0007669"/>
    <property type="project" value="UniProtKB-KW"/>
</dbReference>